<dbReference type="PANTHER" id="PTHR10828:SF50">
    <property type="entry name" value="REDUCTASE (ARC2), PUTATIVE (AFU_ORTHOLOGUE AFUA_6G13400)-RELATED"/>
    <property type="match status" value="1"/>
</dbReference>
<evidence type="ECO:0000313" key="3">
    <source>
        <dbReference type="Proteomes" id="UP001642720"/>
    </source>
</evidence>
<evidence type="ECO:0000259" key="1">
    <source>
        <dbReference type="PROSITE" id="PS50206"/>
    </source>
</evidence>
<dbReference type="Pfam" id="PF00581">
    <property type="entry name" value="Rhodanese"/>
    <property type="match status" value="1"/>
</dbReference>
<proteinExistence type="predicted"/>
<dbReference type="PANTHER" id="PTHR10828">
    <property type="entry name" value="M-PHASE INDUCER PHOSPHATASE DUAL SPECIFICITY PHOSPHATASE CDC25"/>
    <property type="match status" value="1"/>
</dbReference>
<dbReference type="RefSeq" id="XP_073554064.1">
    <property type="nucleotide sequence ID" value="XM_073707471.1"/>
</dbReference>
<organism evidence="2 3">
    <name type="scientific">Trichoderma ghanense</name>
    <dbReference type="NCBI Taxonomy" id="65468"/>
    <lineage>
        <taxon>Eukaryota</taxon>
        <taxon>Fungi</taxon>
        <taxon>Dikarya</taxon>
        <taxon>Ascomycota</taxon>
        <taxon>Pezizomycotina</taxon>
        <taxon>Sordariomycetes</taxon>
        <taxon>Hypocreomycetidae</taxon>
        <taxon>Hypocreales</taxon>
        <taxon>Hypocreaceae</taxon>
        <taxon>Trichoderma</taxon>
    </lineage>
</organism>
<dbReference type="EMBL" id="PPTA01000026">
    <property type="protein sequence ID" value="TFA97862.1"/>
    <property type="molecule type" value="Genomic_DNA"/>
</dbReference>
<name>A0ABY2GPN9_9HYPO</name>
<sequence>MPGTESTTIPWHAAYPTPDTVVKATSREEVLELMKQGAKDYILVDLRRADHEGGLIRGSINLPAQSVYPSIPTLYRLLKAAGIVKVIWYCASSRGRGPRAAAWFDDYLAKCGEADMQSLILSGGIKGWVKAGDEYVSWMDEYDASVWTRE</sequence>
<dbReference type="Proteomes" id="UP001642720">
    <property type="component" value="Unassembled WGS sequence"/>
</dbReference>
<dbReference type="InterPro" id="IPR036873">
    <property type="entry name" value="Rhodanese-like_dom_sf"/>
</dbReference>
<keyword evidence="3" id="KW-1185">Reference proteome</keyword>
<reference evidence="2 3" key="1">
    <citation type="submission" date="2018-01" db="EMBL/GenBank/DDBJ databases">
        <title>Genome characterization of the sugarcane-associated fungus Trichoderma ghanense CCMA-1212 and their application in lignocelulose bioconversion.</title>
        <authorList>
            <person name="Steindorff A.S."/>
            <person name="Mendes T.D."/>
            <person name="Vilela E.S.D."/>
            <person name="Rodrigues D.S."/>
            <person name="Formighieri E.F."/>
            <person name="Melo I.S."/>
            <person name="Favaro L.C.L."/>
        </authorList>
    </citation>
    <scope>NUCLEOTIDE SEQUENCE [LARGE SCALE GENOMIC DNA]</scope>
    <source>
        <strain evidence="2 3">CCMA-1212</strain>
    </source>
</reference>
<dbReference type="SMART" id="SM00450">
    <property type="entry name" value="RHOD"/>
    <property type="match status" value="1"/>
</dbReference>
<dbReference type="PROSITE" id="PS50206">
    <property type="entry name" value="RHODANESE_3"/>
    <property type="match status" value="1"/>
</dbReference>
<dbReference type="GeneID" id="300581921"/>
<protein>
    <recommendedName>
        <fullName evidence="1">Rhodanese domain-containing protein</fullName>
    </recommendedName>
</protein>
<dbReference type="InterPro" id="IPR001763">
    <property type="entry name" value="Rhodanese-like_dom"/>
</dbReference>
<gene>
    <name evidence="2" type="ORF">CCMA1212_010424</name>
</gene>
<evidence type="ECO:0000313" key="2">
    <source>
        <dbReference type="EMBL" id="TFA97862.1"/>
    </source>
</evidence>
<comment type="caution">
    <text evidence="2">The sequence shown here is derived from an EMBL/GenBank/DDBJ whole genome shotgun (WGS) entry which is preliminary data.</text>
</comment>
<accession>A0ABY2GPN9</accession>
<dbReference type="Gene3D" id="3.40.250.10">
    <property type="entry name" value="Rhodanese-like domain"/>
    <property type="match status" value="1"/>
</dbReference>
<dbReference type="SUPFAM" id="SSF52821">
    <property type="entry name" value="Rhodanese/Cell cycle control phosphatase"/>
    <property type="match status" value="1"/>
</dbReference>
<feature type="domain" description="Rhodanese" evidence="1">
    <location>
        <begin position="37"/>
        <end position="137"/>
    </location>
</feature>